<reference evidence="1 2" key="1">
    <citation type="submission" date="2016-06" db="EMBL/GenBank/DDBJ databases">
        <title>Complete genome sequences of Bordetella bronchialis and Bordetella flabilis.</title>
        <authorList>
            <person name="LiPuma J.J."/>
            <person name="Spilker T."/>
        </authorList>
    </citation>
    <scope>NUCLEOTIDE SEQUENCE [LARGE SCALE GENOMIC DNA]</scope>
    <source>
        <strain evidence="1 2">AU10664</strain>
    </source>
</reference>
<name>A0A193GAX0_9BORD</name>
<dbReference type="InterPro" id="IPR009510">
    <property type="entry name" value="T3SS_K"/>
</dbReference>
<protein>
    <submittedName>
        <fullName evidence="1">Uncharacterized protein</fullName>
    </submittedName>
</protein>
<evidence type="ECO:0000313" key="1">
    <source>
        <dbReference type="EMBL" id="ANN76768.1"/>
    </source>
</evidence>
<dbReference type="KEGG" id="bfz:BAU07_06265"/>
<dbReference type="Proteomes" id="UP000091926">
    <property type="component" value="Chromosome"/>
</dbReference>
<sequence length="211" mass="23726">MPLPSVVDRRLVMFNFLPSRTLHPTRYAHYQSEAFERALTAMPDRAGTWHRHWSRRILQREQLWDRPVTDLGDAHLDLAVLPRHALSALARRIGAVLCAPRLRYAISGAEVRALQTELGANTLRLARECAGMYPGIPGDPFSHASEARETIDDLGYGALYAISVAVPPEIARRFMLKLPVRRTDSVPVQYEVAMSLATALMTDRYVDVIPD</sequence>
<dbReference type="Pfam" id="PF06578">
    <property type="entry name" value="YscK"/>
    <property type="match status" value="1"/>
</dbReference>
<dbReference type="EMBL" id="CP016172">
    <property type="protein sequence ID" value="ANN76768.1"/>
    <property type="molecule type" value="Genomic_DNA"/>
</dbReference>
<accession>A0A193GAX0</accession>
<keyword evidence="2" id="KW-1185">Reference proteome</keyword>
<organism evidence="1 2">
    <name type="scientific">Bordetella flabilis</name>
    <dbReference type="NCBI Taxonomy" id="463014"/>
    <lineage>
        <taxon>Bacteria</taxon>
        <taxon>Pseudomonadati</taxon>
        <taxon>Pseudomonadota</taxon>
        <taxon>Betaproteobacteria</taxon>
        <taxon>Burkholderiales</taxon>
        <taxon>Alcaligenaceae</taxon>
        <taxon>Bordetella</taxon>
    </lineage>
</organism>
<dbReference type="RefSeq" id="WP_066655049.1">
    <property type="nucleotide sequence ID" value="NZ_CBCSCL010000017.1"/>
</dbReference>
<proteinExistence type="predicted"/>
<dbReference type="STRING" id="463014.BAU07_06265"/>
<evidence type="ECO:0000313" key="2">
    <source>
        <dbReference type="Proteomes" id="UP000091926"/>
    </source>
</evidence>
<dbReference type="AlphaFoldDB" id="A0A193GAX0"/>
<gene>
    <name evidence="1" type="ORF">BAU07_06265</name>
</gene>